<dbReference type="HOGENOM" id="CLU_3114127_0_0_14"/>
<organism evidence="1 2">
    <name type="scientific">Aster yellows witches'-broom phytoplasma (strain AYWB)</name>
    <dbReference type="NCBI Taxonomy" id="322098"/>
    <lineage>
        <taxon>Bacteria</taxon>
        <taxon>Bacillati</taxon>
        <taxon>Mycoplasmatota</taxon>
        <taxon>Mollicutes</taxon>
        <taxon>Acholeplasmatales</taxon>
        <taxon>Acholeplasmataceae</taxon>
        <taxon>Candidatus Phytoplasma</taxon>
        <taxon>16SrI (Aster yellows group)</taxon>
    </lineage>
</organism>
<dbReference type="OrthoDB" id="9975292at2"/>
<name>Q2NK69_AYWBP</name>
<evidence type="ECO:0000313" key="2">
    <source>
        <dbReference type="Proteomes" id="UP000001934"/>
    </source>
</evidence>
<dbReference type="RefSeq" id="WP_011412341.1">
    <property type="nucleotide sequence ID" value="NC_007716.1"/>
</dbReference>
<keyword evidence="2" id="KW-1185">Reference proteome</keyword>
<dbReference type="EMBL" id="CP000061">
    <property type="protein sequence ID" value="ABC65174.1"/>
    <property type="molecule type" value="Genomic_DNA"/>
</dbReference>
<sequence>MTGFYLSNILKFGKKHILYVLLRNNILRTLNKKAVKVPGKDFPEDKNITP</sequence>
<gene>
    <name evidence="1" type="ordered locus">AYWB_057</name>
</gene>
<evidence type="ECO:0000313" key="1">
    <source>
        <dbReference type="EMBL" id="ABC65174.1"/>
    </source>
</evidence>
<reference evidence="1 2" key="1">
    <citation type="journal article" date="2006" name="J. Bacteriol.">
        <title>Living with genome instability: the adaptation of phytoplasmas to diverse environments of their insect and plant hosts.</title>
        <authorList>
            <person name="Bai X."/>
            <person name="Zhang J."/>
            <person name="Ewing A."/>
            <person name="Miller S.A."/>
            <person name="Jancso Radek A."/>
            <person name="Shevchenko D.V."/>
            <person name="Tsukerman K."/>
            <person name="Walunas T."/>
            <person name="Lapidus A."/>
            <person name="Campbell J.W."/>
            <person name="Hogenhout S.A."/>
        </authorList>
    </citation>
    <scope>NUCLEOTIDE SEQUENCE [LARGE SCALE GENOMIC DNA]</scope>
    <source>
        <strain evidence="1 2">AYWB</strain>
    </source>
</reference>
<dbReference type="AlphaFoldDB" id="Q2NK69"/>
<dbReference type="Proteomes" id="UP000001934">
    <property type="component" value="Chromosome"/>
</dbReference>
<protein>
    <submittedName>
        <fullName evidence="1">Uncharacterized protein</fullName>
    </submittedName>
</protein>
<proteinExistence type="predicted"/>
<dbReference type="KEGG" id="ayw:AYWB_057"/>
<accession>Q2NK69</accession>